<dbReference type="RefSeq" id="WP_190022480.1">
    <property type="nucleotide sequence ID" value="NZ_BMUT01000006.1"/>
</dbReference>
<feature type="region of interest" description="Disordered" evidence="1">
    <location>
        <begin position="1"/>
        <end position="32"/>
    </location>
</feature>
<keyword evidence="4" id="KW-1185">Reference proteome</keyword>
<feature type="transmembrane region" description="Helical" evidence="2">
    <location>
        <begin position="63"/>
        <end position="86"/>
    </location>
</feature>
<reference evidence="4" key="1">
    <citation type="journal article" date="2019" name="Int. J. Syst. Evol. Microbiol.">
        <title>The Global Catalogue of Microorganisms (GCM) 10K type strain sequencing project: providing services to taxonomists for standard genome sequencing and annotation.</title>
        <authorList>
            <consortium name="The Broad Institute Genomics Platform"/>
            <consortium name="The Broad Institute Genome Sequencing Center for Infectious Disease"/>
            <person name="Wu L."/>
            <person name="Ma J."/>
        </authorList>
    </citation>
    <scope>NUCLEOTIDE SEQUENCE [LARGE SCALE GENOMIC DNA]</scope>
    <source>
        <strain evidence="4">JCM 4586</strain>
    </source>
</reference>
<evidence type="ECO:0000313" key="4">
    <source>
        <dbReference type="Proteomes" id="UP000659223"/>
    </source>
</evidence>
<organism evidence="3 4">
    <name type="scientific">Streptomyces hiroshimensis</name>
    <dbReference type="NCBI Taxonomy" id="66424"/>
    <lineage>
        <taxon>Bacteria</taxon>
        <taxon>Bacillati</taxon>
        <taxon>Actinomycetota</taxon>
        <taxon>Actinomycetes</taxon>
        <taxon>Kitasatosporales</taxon>
        <taxon>Streptomycetaceae</taxon>
        <taxon>Streptomyces</taxon>
    </lineage>
</organism>
<keyword evidence="2" id="KW-0472">Membrane</keyword>
<keyword evidence="2" id="KW-1133">Transmembrane helix</keyword>
<feature type="transmembrane region" description="Helical" evidence="2">
    <location>
        <begin position="119"/>
        <end position="139"/>
    </location>
</feature>
<evidence type="ECO:0000256" key="1">
    <source>
        <dbReference type="SAM" id="MobiDB-lite"/>
    </source>
</evidence>
<feature type="compositionally biased region" description="Low complexity" evidence="1">
    <location>
        <begin position="9"/>
        <end position="32"/>
    </location>
</feature>
<feature type="transmembrane region" description="Helical" evidence="2">
    <location>
        <begin position="146"/>
        <end position="164"/>
    </location>
</feature>
<accession>A0ABQ2YJ02</accession>
<keyword evidence="2" id="KW-0812">Transmembrane</keyword>
<dbReference type="Proteomes" id="UP000659223">
    <property type="component" value="Unassembled WGS sequence"/>
</dbReference>
<evidence type="ECO:0000313" key="3">
    <source>
        <dbReference type="EMBL" id="GGX85269.1"/>
    </source>
</evidence>
<gene>
    <name evidence="3" type="ORF">GCM10010324_33770</name>
</gene>
<protein>
    <recommendedName>
        <fullName evidence="5">Integral membrane protein</fullName>
    </recommendedName>
</protein>
<feature type="transmembrane region" description="Helical" evidence="2">
    <location>
        <begin position="170"/>
        <end position="188"/>
    </location>
</feature>
<evidence type="ECO:0000256" key="2">
    <source>
        <dbReference type="SAM" id="Phobius"/>
    </source>
</evidence>
<name>A0ABQ2YJ02_9ACTN</name>
<dbReference type="EMBL" id="BMUT01000006">
    <property type="protein sequence ID" value="GGX85269.1"/>
    <property type="molecule type" value="Genomic_DNA"/>
</dbReference>
<sequence>MSFGDQNNPYGAPQQAPGYGYPQAPQGAQPGQPYAAYPQAQGGYAGAPQGPQVMPGITKAARIMLYCIAAVHVALAGFFGTLIAAIKDKADEVGPGRTVRTAQGDEVDVDKAVDIGKGVLGFFILLALVFAVIGIILAVRYAKGGNGVRVGSIVYASFGIIGGLLSSWAYGLGLITFILSILVIIFAAKQATAEWFRRPRF</sequence>
<comment type="caution">
    <text evidence="3">The sequence shown here is derived from an EMBL/GenBank/DDBJ whole genome shotgun (WGS) entry which is preliminary data.</text>
</comment>
<proteinExistence type="predicted"/>
<evidence type="ECO:0008006" key="5">
    <source>
        <dbReference type="Google" id="ProtNLM"/>
    </source>
</evidence>